<evidence type="ECO:0000256" key="4">
    <source>
        <dbReference type="ARBA" id="ARBA00022989"/>
    </source>
</evidence>
<dbReference type="PANTHER" id="PTHR30238">
    <property type="entry name" value="MEMBRANE BOUND PREDICTED REDOX MODULATOR"/>
    <property type="match status" value="1"/>
</dbReference>
<feature type="transmembrane region" description="Helical" evidence="6">
    <location>
        <begin position="41"/>
        <end position="60"/>
    </location>
</feature>
<comment type="similarity">
    <text evidence="2">Belongs to the TerC family.</text>
</comment>
<organism evidence="7 8">
    <name type="scientific">Candidatus Pelagibacter giovannonii</name>
    <dbReference type="NCBI Taxonomy" id="2563896"/>
    <lineage>
        <taxon>Bacteria</taxon>
        <taxon>Pseudomonadati</taxon>
        <taxon>Pseudomonadota</taxon>
        <taxon>Alphaproteobacteria</taxon>
        <taxon>Candidatus Pelagibacterales</taxon>
        <taxon>Candidatus Pelagibacteraceae</taxon>
        <taxon>Candidatus Pelagibacter</taxon>
    </lineage>
</organism>
<dbReference type="EMBL" id="CP038852">
    <property type="protein sequence ID" value="QIZ20714.1"/>
    <property type="molecule type" value="Genomic_DNA"/>
</dbReference>
<gene>
    <name evidence="7" type="ORF">E5R92_02800</name>
</gene>
<evidence type="ECO:0000256" key="6">
    <source>
        <dbReference type="SAM" id="Phobius"/>
    </source>
</evidence>
<feature type="transmembrane region" description="Helical" evidence="6">
    <location>
        <begin position="166"/>
        <end position="185"/>
    </location>
</feature>
<evidence type="ECO:0000256" key="5">
    <source>
        <dbReference type="ARBA" id="ARBA00023136"/>
    </source>
</evidence>
<evidence type="ECO:0000313" key="8">
    <source>
        <dbReference type="Proteomes" id="UP000501094"/>
    </source>
</evidence>
<name>A0A6H1Q1L6_9PROT</name>
<evidence type="ECO:0000256" key="1">
    <source>
        <dbReference type="ARBA" id="ARBA00004141"/>
    </source>
</evidence>
<comment type="subcellular location">
    <subcellularLocation>
        <location evidence="1">Membrane</location>
        <topology evidence="1">Multi-pass membrane protein</topology>
    </subcellularLocation>
</comment>
<dbReference type="Proteomes" id="UP000501094">
    <property type="component" value="Chromosome"/>
</dbReference>
<protein>
    <recommendedName>
        <fullName evidence="9">TerC family protein</fullName>
    </recommendedName>
</protein>
<dbReference type="InterPro" id="IPR005496">
    <property type="entry name" value="Integral_membrane_TerC"/>
</dbReference>
<feature type="transmembrane region" description="Helical" evidence="6">
    <location>
        <begin position="6"/>
        <end position="34"/>
    </location>
</feature>
<evidence type="ECO:0000313" key="7">
    <source>
        <dbReference type="EMBL" id="QIZ20714.1"/>
    </source>
</evidence>
<keyword evidence="3 6" id="KW-0812">Transmembrane</keyword>
<evidence type="ECO:0008006" key="9">
    <source>
        <dbReference type="Google" id="ProtNLM"/>
    </source>
</evidence>
<dbReference type="InterPro" id="IPR022301">
    <property type="entry name" value="Integral_membrane_YjbE"/>
</dbReference>
<accession>A0A6H1Q1L6</accession>
<evidence type="ECO:0000256" key="3">
    <source>
        <dbReference type="ARBA" id="ARBA00022692"/>
    </source>
</evidence>
<dbReference type="RefSeq" id="WP_168606596.1">
    <property type="nucleotide sequence ID" value="NZ_CP038852.1"/>
</dbReference>
<evidence type="ECO:0000256" key="2">
    <source>
        <dbReference type="ARBA" id="ARBA00007511"/>
    </source>
</evidence>
<proteinExistence type="inferred from homology"/>
<feature type="transmembrane region" description="Helical" evidence="6">
    <location>
        <begin position="136"/>
        <end position="159"/>
    </location>
</feature>
<dbReference type="GO" id="GO:0016020">
    <property type="term" value="C:membrane"/>
    <property type="evidence" value="ECO:0007669"/>
    <property type="project" value="UniProtKB-SubCell"/>
</dbReference>
<dbReference type="AlphaFoldDB" id="A0A6H1Q1L6"/>
<keyword evidence="4 6" id="KW-1133">Transmembrane helix</keyword>
<sequence>MIEEFIILTQIIFIDIILAADNAIIIGLIAANFVPKNRKQIILWGVAGALVFKIIFALFATYLFEFYYIKILGGLLLIWIVNDLRKDLVEMKNKIKSPVKKSTEPSFVKSIYKVLFADITISFDNVIGVVGAAKGYFGFMIFGLVLSVVLTGALATYLANYIQKHLWIAYVGLGFILIVALQLIIGGLNDYGVLSINETFKQYF</sequence>
<keyword evidence="8" id="KW-1185">Reference proteome</keyword>
<dbReference type="PANTHER" id="PTHR30238:SF4">
    <property type="entry name" value="SLL1022 PROTEIN"/>
    <property type="match status" value="1"/>
</dbReference>
<dbReference type="NCBIfam" id="TIGR03717">
    <property type="entry name" value="R_switched_YjbE"/>
    <property type="match status" value="1"/>
</dbReference>
<dbReference type="Pfam" id="PF03741">
    <property type="entry name" value="TerC"/>
    <property type="match status" value="1"/>
</dbReference>
<dbReference type="KEGG" id="peg:E5R92_02800"/>
<keyword evidence="5 6" id="KW-0472">Membrane</keyword>
<reference evidence="7 8" key="1">
    <citation type="journal article" date="2020" name="Nat. Microbiol.">
        <title>Lysogenic host-virus interactions in SAR11 marine bacteria.</title>
        <authorList>
            <person name="Morris R.M."/>
            <person name="Cain K.R."/>
            <person name="Hvorecny K.L."/>
            <person name="Kollman J.M."/>
        </authorList>
    </citation>
    <scope>NUCLEOTIDE SEQUENCE [LARGE SCALE GENOMIC DNA]</scope>
    <source>
        <strain evidence="7 8">NP1</strain>
    </source>
</reference>